<dbReference type="AlphaFoldDB" id="A0A6S6UKA0"/>
<accession>A0A6S6UKA0</accession>
<feature type="non-terminal residue" evidence="1">
    <location>
        <position position="41"/>
    </location>
</feature>
<gene>
    <name evidence="1" type="ORF">HELGO_WM27135</name>
</gene>
<proteinExistence type="predicted"/>
<evidence type="ECO:0000313" key="1">
    <source>
        <dbReference type="EMBL" id="CAA6830287.1"/>
    </source>
</evidence>
<sequence>MLASLLFSCTPAEDQGTHIKHTAITKEVNADSLASTPKKPT</sequence>
<organism evidence="1">
    <name type="scientific">uncultured Aureispira sp</name>
    <dbReference type="NCBI Taxonomy" id="1331704"/>
    <lineage>
        <taxon>Bacteria</taxon>
        <taxon>Pseudomonadati</taxon>
        <taxon>Bacteroidota</taxon>
        <taxon>Saprospiria</taxon>
        <taxon>Saprospirales</taxon>
        <taxon>Saprospiraceae</taxon>
        <taxon>Aureispira</taxon>
        <taxon>environmental samples</taxon>
    </lineage>
</organism>
<name>A0A6S6UKA0_9BACT</name>
<protein>
    <submittedName>
        <fullName evidence="1">Uncharacterized protein</fullName>
    </submittedName>
</protein>
<dbReference type="EMBL" id="CACVAQ010000545">
    <property type="protein sequence ID" value="CAA6830287.1"/>
    <property type="molecule type" value="Genomic_DNA"/>
</dbReference>
<reference evidence="1" key="1">
    <citation type="submission" date="2020-01" db="EMBL/GenBank/DDBJ databases">
        <authorList>
            <person name="Meier V. D."/>
            <person name="Meier V D."/>
        </authorList>
    </citation>
    <scope>NUCLEOTIDE SEQUENCE</scope>
    <source>
        <strain evidence="1">HLG_WM_MAG_10</strain>
    </source>
</reference>